<dbReference type="PANTHER" id="PTHR11487">
    <property type="entry name" value="THIOESTERASE"/>
    <property type="match status" value="1"/>
</dbReference>
<accession>H5XHL1</accession>
<proteinExistence type="inferred from homology"/>
<reference evidence="3 4" key="1">
    <citation type="submission" date="2011-11" db="EMBL/GenBank/DDBJ databases">
        <title>The Noncontiguous Finished sequence of Saccharomonospora cyanea NA-134.</title>
        <authorList>
            <consortium name="US DOE Joint Genome Institute"/>
            <person name="Lucas S."/>
            <person name="Han J."/>
            <person name="Lapidus A."/>
            <person name="Cheng J.-F."/>
            <person name="Goodwin L."/>
            <person name="Pitluck S."/>
            <person name="Peters L."/>
            <person name="Ovchinnikova G."/>
            <person name="Lu M."/>
            <person name="Detter J.C."/>
            <person name="Han C."/>
            <person name="Tapia R."/>
            <person name="Land M."/>
            <person name="Hauser L."/>
            <person name="Kyrpides N."/>
            <person name="Ivanova N."/>
            <person name="Pagani I."/>
            <person name="Brambilla E.-M."/>
            <person name="Klenk H.-P."/>
            <person name="Woyke T."/>
        </authorList>
    </citation>
    <scope>NUCLEOTIDE SEQUENCE [LARGE SCALE GENOMIC DNA]</scope>
    <source>
        <strain evidence="3 4">NA-134</strain>
    </source>
</reference>
<evidence type="ECO:0000313" key="3">
    <source>
        <dbReference type="EMBL" id="EHR61691.1"/>
    </source>
</evidence>
<dbReference type="InterPro" id="IPR001031">
    <property type="entry name" value="Thioesterase"/>
</dbReference>
<keyword evidence="4" id="KW-1185">Reference proteome</keyword>
<dbReference type="Pfam" id="PF00975">
    <property type="entry name" value="Thioesterase"/>
    <property type="match status" value="1"/>
</dbReference>
<dbReference type="GO" id="GO:0008610">
    <property type="term" value="P:lipid biosynthetic process"/>
    <property type="evidence" value="ECO:0007669"/>
    <property type="project" value="TreeGrafter"/>
</dbReference>
<evidence type="ECO:0000259" key="2">
    <source>
        <dbReference type="Pfam" id="PF00975"/>
    </source>
</evidence>
<feature type="domain" description="Thioesterase" evidence="2">
    <location>
        <begin position="23"/>
        <end position="245"/>
    </location>
</feature>
<evidence type="ECO:0000256" key="1">
    <source>
        <dbReference type="ARBA" id="ARBA00007169"/>
    </source>
</evidence>
<organism evidence="3 4">
    <name type="scientific">Saccharomonospora cyanea NA-134</name>
    <dbReference type="NCBI Taxonomy" id="882082"/>
    <lineage>
        <taxon>Bacteria</taxon>
        <taxon>Bacillati</taxon>
        <taxon>Actinomycetota</taxon>
        <taxon>Actinomycetes</taxon>
        <taxon>Pseudonocardiales</taxon>
        <taxon>Pseudonocardiaceae</taxon>
        <taxon>Saccharomonospora</taxon>
    </lineage>
</organism>
<protein>
    <submittedName>
        <fullName evidence="3">Putative thioesterase involved in non-ribosomal peptide biosynthesis</fullName>
    </submittedName>
</protein>
<dbReference type="RefSeq" id="WP_005457013.1">
    <property type="nucleotide sequence ID" value="NZ_CM001440.1"/>
</dbReference>
<dbReference type="Gene3D" id="3.40.50.1820">
    <property type="entry name" value="alpha/beta hydrolase"/>
    <property type="match status" value="1"/>
</dbReference>
<dbReference type="PANTHER" id="PTHR11487:SF0">
    <property type="entry name" value="S-ACYL FATTY ACID SYNTHASE THIOESTERASE, MEDIUM CHAIN"/>
    <property type="match status" value="1"/>
</dbReference>
<evidence type="ECO:0000313" key="4">
    <source>
        <dbReference type="Proteomes" id="UP000002791"/>
    </source>
</evidence>
<dbReference type="InterPro" id="IPR029058">
    <property type="entry name" value="AB_hydrolase_fold"/>
</dbReference>
<dbReference type="AlphaFoldDB" id="H5XHL1"/>
<dbReference type="STRING" id="882082.SaccyDRAFT_2845"/>
<dbReference type="InterPro" id="IPR012223">
    <property type="entry name" value="TEII"/>
</dbReference>
<dbReference type="HOGENOM" id="CLU_070456_1_2_11"/>
<comment type="similarity">
    <text evidence="1">Belongs to the thioesterase family.</text>
</comment>
<dbReference type="EMBL" id="CM001440">
    <property type="protein sequence ID" value="EHR61691.1"/>
    <property type="molecule type" value="Genomic_DNA"/>
</dbReference>
<sequence>MSATRADTWLRRYRPSPRPRLLLVCLPHAGGSAQFYRTWALRFPPGIEVVAVQYPGRAERSREPFRTDLRTLAGEVATALDTELGEDATTVPVALFGHSLGAAVAFEVALARSRSGAPPVHLFVSGRPAPVWPGVRHLAGDDEMWEDACRLGGTPAELADDPDVKAMALPALRADYALSETYTGDPTATVECPITAHAGREDPEVDPDAMKAWAACTTDPDFELRTYSGDHFFLVPMRHAVVSDVLRRLTPHLPGQLWPSTP</sequence>
<gene>
    <name evidence="3" type="ORF">SaccyDRAFT_2845</name>
</gene>
<dbReference type="eggNOG" id="COG3208">
    <property type="taxonomic scope" value="Bacteria"/>
</dbReference>
<dbReference type="SUPFAM" id="SSF53474">
    <property type="entry name" value="alpha/beta-Hydrolases"/>
    <property type="match status" value="1"/>
</dbReference>
<dbReference type="OrthoDB" id="4169718at2"/>
<name>H5XHL1_9PSEU</name>
<dbReference type="Proteomes" id="UP000002791">
    <property type="component" value="Chromosome"/>
</dbReference>